<sequence>MVRETLDFNETRAGLLIDYIDDTPYVAATLTYGKEFGVRVEVPYIDRSRTEQFMNAELWFETANPPTNLALLTKDGMISLFQCRYSGHSRNIGRHFALGAITPREIVMGHWEGNDQDRLAVREFSSQVDGLAEWTRLSAIRQEGESNDEGRLQRIVITGESPKGLSWVQGEATMHLGATWSTVPDASAITINDSVTLRTEFPSPREISDHLMEQRKVVALLKLNFGTALFFRRHLVRDDSFPDRLLGGRNVGKSLHELISRDTFRDYSQKEPSKKSLQSPIFYLPQIPPDGLSRWANSYDHWKRFIDPAVSGLSRTTALVEDLVLYYSMSLEAAGHILGRAAGEEETYTPRGRPTTATYAYRCQASLNIDWEGIAASPSGLARALANNYNTIKHYDRGHLPDPMHTYIVGRIAMTIVRLIATNIVDPSGELVSQFIQSYAFSSLREDFRLNGLHIDDGGQFVNV</sequence>
<accession>A0A7K3R005</accession>
<proteinExistence type="predicted"/>
<protein>
    <recommendedName>
        <fullName evidence="1">ApeA N-terminal domain-containing protein</fullName>
    </recommendedName>
</protein>
<name>A0A7K3R005_9ACTN</name>
<comment type="caution">
    <text evidence="2">The sequence shown here is derived from an EMBL/GenBank/DDBJ whole genome shotgun (WGS) entry which is preliminary data.</text>
</comment>
<evidence type="ECO:0000313" key="3">
    <source>
        <dbReference type="Proteomes" id="UP000470520"/>
    </source>
</evidence>
<dbReference type="Pfam" id="PF18862">
    <property type="entry name" value="ApeA_NTD1"/>
    <property type="match status" value="1"/>
</dbReference>
<evidence type="ECO:0000313" key="2">
    <source>
        <dbReference type="EMBL" id="NEB95478.1"/>
    </source>
</evidence>
<dbReference type="AlphaFoldDB" id="A0A7K3R005"/>
<gene>
    <name evidence="2" type="ORF">G3I21_28025</name>
</gene>
<dbReference type="InterPro" id="IPR041223">
    <property type="entry name" value="ApeA_NTD"/>
</dbReference>
<dbReference type="Proteomes" id="UP000470520">
    <property type="component" value="Unassembled WGS sequence"/>
</dbReference>
<evidence type="ECO:0000259" key="1">
    <source>
        <dbReference type="Pfam" id="PF18862"/>
    </source>
</evidence>
<dbReference type="EMBL" id="JAAGMR010000321">
    <property type="protein sequence ID" value="NEB95478.1"/>
    <property type="molecule type" value="Genomic_DNA"/>
</dbReference>
<reference evidence="2 3" key="1">
    <citation type="submission" date="2020-01" db="EMBL/GenBank/DDBJ databases">
        <title>Insect and environment-associated Actinomycetes.</title>
        <authorList>
            <person name="Currrie C."/>
            <person name="Chevrette M."/>
            <person name="Carlson C."/>
            <person name="Stubbendieck R."/>
            <person name="Wendt-Pienkowski E."/>
        </authorList>
    </citation>
    <scope>NUCLEOTIDE SEQUENCE [LARGE SCALE GENOMIC DNA]</scope>
    <source>
        <strain evidence="2 3">SID7754</strain>
    </source>
</reference>
<dbReference type="RefSeq" id="WP_164194312.1">
    <property type="nucleotide sequence ID" value="NZ_JAAGMR010000321.1"/>
</dbReference>
<feature type="domain" description="ApeA N-terminal" evidence="1">
    <location>
        <begin position="22"/>
        <end position="294"/>
    </location>
</feature>
<organism evidence="2 3">
    <name type="scientific">Streptomyces bauhiniae</name>
    <dbReference type="NCBI Taxonomy" id="2340725"/>
    <lineage>
        <taxon>Bacteria</taxon>
        <taxon>Bacillati</taxon>
        <taxon>Actinomycetota</taxon>
        <taxon>Actinomycetes</taxon>
        <taxon>Kitasatosporales</taxon>
        <taxon>Streptomycetaceae</taxon>
        <taxon>Streptomyces</taxon>
    </lineage>
</organism>